<dbReference type="InterPro" id="IPR000028">
    <property type="entry name" value="Chloroperoxidase"/>
</dbReference>
<keyword evidence="10" id="KW-1185">Reference proteome</keyword>
<dbReference type="Gene3D" id="1.10.489.10">
    <property type="entry name" value="Chloroperoxidase-like"/>
    <property type="match status" value="1"/>
</dbReference>
<dbReference type="SUPFAM" id="SSF47571">
    <property type="entry name" value="Cloroperoxidase"/>
    <property type="match status" value="1"/>
</dbReference>
<evidence type="ECO:0000313" key="10">
    <source>
        <dbReference type="Proteomes" id="UP000030669"/>
    </source>
</evidence>
<dbReference type="HOGENOM" id="CLU_050230_5_0_1"/>
<comment type="cofactor">
    <cofactor evidence="1">
        <name>heme b</name>
        <dbReference type="ChEBI" id="CHEBI:60344"/>
    </cofactor>
</comment>
<keyword evidence="4" id="KW-0479">Metal-binding</keyword>
<evidence type="ECO:0000256" key="1">
    <source>
        <dbReference type="ARBA" id="ARBA00001970"/>
    </source>
</evidence>
<keyword evidence="6" id="KW-0408">Iron</keyword>
<keyword evidence="3" id="KW-0349">Heme</keyword>
<evidence type="ECO:0000259" key="8">
    <source>
        <dbReference type="PROSITE" id="PS51405"/>
    </source>
</evidence>
<gene>
    <name evidence="9" type="primary">HTP3</name>
    <name evidence="9" type="ORF">GLOTRDRAFT_25473</name>
</gene>
<keyword evidence="5" id="KW-0560">Oxidoreductase</keyword>
<dbReference type="PROSITE" id="PS51405">
    <property type="entry name" value="HEME_HALOPEROXIDASE"/>
    <property type="match status" value="1"/>
</dbReference>
<evidence type="ECO:0000313" key="9">
    <source>
        <dbReference type="EMBL" id="EPQ59847.1"/>
    </source>
</evidence>
<dbReference type="EMBL" id="KB469297">
    <property type="protein sequence ID" value="EPQ59847.1"/>
    <property type="molecule type" value="Genomic_DNA"/>
</dbReference>
<evidence type="ECO:0000256" key="4">
    <source>
        <dbReference type="ARBA" id="ARBA00022723"/>
    </source>
</evidence>
<organism evidence="9 10">
    <name type="scientific">Gloeophyllum trabeum (strain ATCC 11539 / FP-39264 / Madison 617)</name>
    <name type="common">Brown rot fungus</name>
    <dbReference type="NCBI Taxonomy" id="670483"/>
    <lineage>
        <taxon>Eukaryota</taxon>
        <taxon>Fungi</taxon>
        <taxon>Dikarya</taxon>
        <taxon>Basidiomycota</taxon>
        <taxon>Agaricomycotina</taxon>
        <taxon>Agaricomycetes</taxon>
        <taxon>Gloeophyllales</taxon>
        <taxon>Gloeophyllaceae</taxon>
        <taxon>Gloeophyllum</taxon>
    </lineage>
</organism>
<reference evidence="9 10" key="1">
    <citation type="journal article" date="2012" name="Science">
        <title>The Paleozoic origin of enzymatic lignin decomposition reconstructed from 31 fungal genomes.</title>
        <authorList>
            <person name="Floudas D."/>
            <person name="Binder M."/>
            <person name="Riley R."/>
            <person name="Barry K."/>
            <person name="Blanchette R.A."/>
            <person name="Henrissat B."/>
            <person name="Martinez A.T."/>
            <person name="Otillar R."/>
            <person name="Spatafora J.W."/>
            <person name="Yadav J.S."/>
            <person name="Aerts A."/>
            <person name="Benoit I."/>
            <person name="Boyd A."/>
            <person name="Carlson A."/>
            <person name="Copeland A."/>
            <person name="Coutinho P.M."/>
            <person name="de Vries R.P."/>
            <person name="Ferreira P."/>
            <person name="Findley K."/>
            <person name="Foster B."/>
            <person name="Gaskell J."/>
            <person name="Glotzer D."/>
            <person name="Gorecki P."/>
            <person name="Heitman J."/>
            <person name="Hesse C."/>
            <person name="Hori C."/>
            <person name="Igarashi K."/>
            <person name="Jurgens J.A."/>
            <person name="Kallen N."/>
            <person name="Kersten P."/>
            <person name="Kohler A."/>
            <person name="Kuees U."/>
            <person name="Kumar T.K.A."/>
            <person name="Kuo A."/>
            <person name="LaButti K."/>
            <person name="Larrondo L.F."/>
            <person name="Lindquist E."/>
            <person name="Ling A."/>
            <person name="Lombard V."/>
            <person name="Lucas S."/>
            <person name="Lundell T."/>
            <person name="Martin R."/>
            <person name="McLaughlin D.J."/>
            <person name="Morgenstern I."/>
            <person name="Morin E."/>
            <person name="Murat C."/>
            <person name="Nagy L.G."/>
            <person name="Nolan M."/>
            <person name="Ohm R.A."/>
            <person name="Patyshakuliyeva A."/>
            <person name="Rokas A."/>
            <person name="Ruiz-Duenas F.J."/>
            <person name="Sabat G."/>
            <person name="Salamov A."/>
            <person name="Samejima M."/>
            <person name="Schmutz J."/>
            <person name="Slot J.C."/>
            <person name="St John F."/>
            <person name="Stenlid J."/>
            <person name="Sun H."/>
            <person name="Sun S."/>
            <person name="Syed K."/>
            <person name="Tsang A."/>
            <person name="Wiebenga A."/>
            <person name="Young D."/>
            <person name="Pisabarro A."/>
            <person name="Eastwood D.C."/>
            <person name="Martin F."/>
            <person name="Cullen D."/>
            <person name="Grigoriev I.V."/>
            <person name="Hibbett D.S."/>
        </authorList>
    </citation>
    <scope>NUCLEOTIDE SEQUENCE [LARGE SCALE GENOMIC DNA]</scope>
    <source>
        <strain evidence="9 10">ATCC 11539</strain>
    </source>
</reference>
<dbReference type="RefSeq" id="XP_007861650.1">
    <property type="nucleotide sequence ID" value="XM_007863459.1"/>
</dbReference>
<name>S7QKD9_GLOTA</name>
<dbReference type="InterPro" id="IPR036851">
    <property type="entry name" value="Chloroperoxidase-like_sf"/>
</dbReference>
<dbReference type="OrthoDB" id="407298at2759"/>
<feature type="domain" description="Heme haloperoxidase family profile" evidence="8">
    <location>
        <begin position="1"/>
        <end position="177"/>
    </location>
</feature>
<dbReference type="GO" id="GO:0004601">
    <property type="term" value="F:peroxidase activity"/>
    <property type="evidence" value="ECO:0007669"/>
    <property type="project" value="UniProtKB-KW"/>
</dbReference>
<dbReference type="GeneID" id="19305163"/>
<dbReference type="PANTHER" id="PTHR33577:SF9">
    <property type="entry name" value="PEROXIDASE STCC"/>
    <property type="match status" value="1"/>
</dbReference>
<evidence type="ECO:0000256" key="7">
    <source>
        <dbReference type="ARBA" id="ARBA00025795"/>
    </source>
</evidence>
<dbReference type="eggNOG" id="ENOG502QTVQ">
    <property type="taxonomic scope" value="Eukaryota"/>
</dbReference>
<dbReference type="KEGG" id="gtr:GLOTRDRAFT_25473"/>
<proteinExistence type="inferred from homology"/>
<evidence type="ECO:0000256" key="5">
    <source>
        <dbReference type="ARBA" id="ARBA00023002"/>
    </source>
</evidence>
<dbReference type="Pfam" id="PF01328">
    <property type="entry name" value="Peroxidase_2"/>
    <property type="match status" value="1"/>
</dbReference>
<dbReference type="AlphaFoldDB" id="S7QKD9"/>
<evidence type="ECO:0000256" key="6">
    <source>
        <dbReference type="ARBA" id="ARBA00023004"/>
    </source>
</evidence>
<keyword evidence="2 9" id="KW-0575">Peroxidase</keyword>
<comment type="similarity">
    <text evidence="7">Belongs to the chloroperoxidase family.</text>
</comment>
<dbReference type="Proteomes" id="UP000030669">
    <property type="component" value="Unassembled WGS sequence"/>
</dbReference>
<sequence length="177" mass="19664">EDHPFVPRGQDDSRSPCPALNTLANHGYLPRSGRNIRPRVLIKALQEGYNLTYPLAAFLTYGGFILLGQFAEVSLQDFCRHGRVEHNASLIHEDTKPGDEYAPNVTQPQYMKALEADSADGEHLTAFDVAKARVRREAESKDMDALHAEVARGEMALVLGIFGGAEEKVPLQTVRHW</sequence>
<dbReference type="OMA" id="HNASLGH"/>
<dbReference type="PANTHER" id="PTHR33577">
    <property type="entry name" value="STERIGMATOCYSTIN BIOSYNTHESIS PEROXIDASE STCC-RELATED"/>
    <property type="match status" value="1"/>
</dbReference>
<evidence type="ECO:0000256" key="2">
    <source>
        <dbReference type="ARBA" id="ARBA00022559"/>
    </source>
</evidence>
<evidence type="ECO:0000256" key="3">
    <source>
        <dbReference type="ARBA" id="ARBA00022617"/>
    </source>
</evidence>
<dbReference type="GO" id="GO:0046872">
    <property type="term" value="F:metal ion binding"/>
    <property type="evidence" value="ECO:0007669"/>
    <property type="project" value="UniProtKB-KW"/>
</dbReference>
<protein>
    <submittedName>
        <fullName evidence="9">Cloroperoxidase</fullName>
    </submittedName>
</protein>
<feature type="non-terminal residue" evidence="9">
    <location>
        <position position="1"/>
    </location>
</feature>
<feature type="non-terminal residue" evidence="9">
    <location>
        <position position="177"/>
    </location>
</feature>
<accession>S7QKD9</accession>